<proteinExistence type="predicted"/>
<accession>N1QZM1</accession>
<protein>
    <submittedName>
        <fullName evidence="1">Uncharacterized protein</fullName>
    </submittedName>
</protein>
<organism evidence="1">
    <name type="scientific">Aegilops tauschii</name>
    <name type="common">Tausch's goatgrass</name>
    <name type="synonym">Aegilops squarrosa</name>
    <dbReference type="NCBI Taxonomy" id="37682"/>
    <lineage>
        <taxon>Eukaryota</taxon>
        <taxon>Viridiplantae</taxon>
        <taxon>Streptophyta</taxon>
        <taxon>Embryophyta</taxon>
        <taxon>Tracheophyta</taxon>
        <taxon>Spermatophyta</taxon>
        <taxon>Magnoliopsida</taxon>
        <taxon>Liliopsida</taxon>
        <taxon>Poales</taxon>
        <taxon>Poaceae</taxon>
        <taxon>BOP clade</taxon>
        <taxon>Pooideae</taxon>
        <taxon>Triticodae</taxon>
        <taxon>Triticeae</taxon>
        <taxon>Triticinae</taxon>
        <taxon>Aegilops</taxon>
    </lineage>
</organism>
<sequence length="57" mass="6235">MAPAPVPLLVAAFSLLFAAATPIRDVADACSSQVQVGIEKGMNYKELERRTRKFTRV</sequence>
<reference evidence="1" key="1">
    <citation type="submission" date="2015-06" db="UniProtKB">
        <authorList>
            <consortium name="EnsemblPlants"/>
        </authorList>
    </citation>
    <scope>IDENTIFICATION</scope>
</reference>
<dbReference type="EnsemblPlants" id="EMT14794">
    <property type="protein sequence ID" value="EMT14794"/>
    <property type="gene ID" value="F775_29171"/>
</dbReference>
<name>N1QZM1_AEGTA</name>
<evidence type="ECO:0000313" key="1">
    <source>
        <dbReference type="EnsemblPlants" id="EMT14794"/>
    </source>
</evidence>
<dbReference type="AlphaFoldDB" id="N1QZM1"/>